<dbReference type="PANTHER" id="PTHR35024:SF4">
    <property type="entry name" value="POLYMER-FORMING CYTOSKELETAL PROTEIN"/>
    <property type="match status" value="1"/>
</dbReference>
<sequence length="155" mass="17252">MLFKKTEKPESGILPAVQVVSGGVYFGIIKTSSPIRIEGDFKGIIFCTNKVIIDRKATVNGDILCHDIVIGGLIDGNVICKNKCYLEDEAIVNGIVRTARFENGENSSVTGPVYVNKDNSNINVDEYYELFNKKETLEKIKSEYFSLPQKMILIP</sequence>
<dbReference type="RefSeq" id="WP_161817690.1">
    <property type="nucleotide sequence ID" value="NZ_JAACJS010000011.1"/>
</dbReference>
<dbReference type="Pfam" id="PF04519">
    <property type="entry name" value="Bactofilin"/>
    <property type="match status" value="1"/>
</dbReference>
<evidence type="ECO:0000313" key="3">
    <source>
        <dbReference type="Proteomes" id="UP000753802"/>
    </source>
</evidence>
<name>A0ABW9ZTH7_9BACT</name>
<proteinExistence type="inferred from homology"/>
<organism evidence="2 3">
    <name type="scientific">Sediminibacterium roseum</name>
    <dbReference type="NCBI Taxonomy" id="1978412"/>
    <lineage>
        <taxon>Bacteria</taxon>
        <taxon>Pseudomonadati</taxon>
        <taxon>Bacteroidota</taxon>
        <taxon>Chitinophagia</taxon>
        <taxon>Chitinophagales</taxon>
        <taxon>Chitinophagaceae</taxon>
        <taxon>Sediminibacterium</taxon>
    </lineage>
</organism>
<comment type="similarity">
    <text evidence="1">Belongs to the bactofilin family.</text>
</comment>
<dbReference type="PANTHER" id="PTHR35024">
    <property type="entry name" value="HYPOTHETICAL CYTOSOLIC PROTEIN"/>
    <property type="match status" value="1"/>
</dbReference>
<accession>A0ABW9ZTH7</accession>
<protein>
    <submittedName>
        <fullName evidence="2">Polymer-forming cytoskeletal protein</fullName>
    </submittedName>
</protein>
<comment type="caution">
    <text evidence="2">The sequence shown here is derived from an EMBL/GenBank/DDBJ whole genome shotgun (WGS) entry which is preliminary data.</text>
</comment>
<reference evidence="2 3" key="1">
    <citation type="submission" date="2020-01" db="EMBL/GenBank/DDBJ databases">
        <title>Genome analysis.</title>
        <authorList>
            <person name="Wu S."/>
            <person name="Wang G."/>
        </authorList>
    </citation>
    <scope>NUCLEOTIDE SEQUENCE [LARGE SCALE GENOMIC DNA]</scope>
    <source>
        <strain evidence="2 3">SYL130</strain>
    </source>
</reference>
<evidence type="ECO:0000256" key="1">
    <source>
        <dbReference type="ARBA" id="ARBA00044755"/>
    </source>
</evidence>
<gene>
    <name evidence="2" type="ORF">GWC95_05480</name>
</gene>
<dbReference type="EMBL" id="JAACJS010000011">
    <property type="protein sequence ID" value="NCI49363.1"/>
    <property type="molecule type" value="Genomic_DNA"/>
</dbReference>
<dbReference type="InterPro" id="IPR007607">
    <property type="entry name" value="BacA/B"/>
</dbReference>
<evidence type="ECO:0000313" key="2">
    <source>
        <dbReference type="EMBL" id="NCI49363.1"/>
    </source>
</evidence>
<keyword evidence="3" id="KW-1185">Reference proteome</keyword>
<dbReference type="Proteomes" id="UP000753802">
    <property type="component" value="Unassembled WGS sequence"/>
</dbReference>